<sequence length="238" mass="27890">MPQRPVAYTANYECPDENYIATQERQHMDDVHDQHLREMRPMISKELTHDFVKPDAPNKKRLALEHERQMEISLENNILIDKMQRILSRKERLGHFPELQKASAPKPTNAPMRERVQSQIKSENAAMKSHLAHVKGTYNVATWAKEAEQTDRLVQQISKVPRRAKTKQRRKRQPSPDESKLQEFEFLVLTKTDTGLPMRTAKEIRAHIHAKLPSIHQRAALYMPSRPDPFEIPRRPFE</sequence>
<dbReference type="OrthoDB" id="71605at2759"/>
<dbReference type="PANTHER" id="PTHR23035:SF2">
    <property type="entry name" value="KIAA1430 HOMOLOGUE"/>
    <property type="match status" value="1"/>
</dbReference>
<keyword evidence="4" id="KW-1185">Reference proteome</keyword>
<dbReference type="InterPro" id="IPR038791">
    <property type="entry name" value="Cfap97/Hemingway"/>
</dbReference>
<evidence type="ECO:0000256" key="1">
    <source>
        <dbReference type="ARBA" id="ARBA00008315"/>
    </source>
</evidence>
<comment type="similarity">
    <text evidence="1">Belongs to the CFAP97 family.</text>
</comment>
<dbReference type="VEuPathDB" id="FungiDB:SDRG_16748"/>
<gene>
    <name evidence="3" type="ORF">SDRG_16748</name>
</gene>
<dbReference type="InParanoid" id="T0PWH7"/>
<dbReference type="GeneID" id="19957475"/>
<dbReference type="OMA" id="HERQMEI"/>
<dbReference type="Pfam" id="PF13879">
    <property type="entry name" value="Hmw_CFAP97"/>
    <property type="match status" value="1"/>
</dbReference>
<name>T0PWH7_SAPDV</name>
<proteinExistence type="inferred from homology"/>
<evidence type="ECO:0000313" key="3">
    <source>
        <dbReference type="EMBL" id="EQC25385.1"/>
    </source>
</evidence>
<evidence type="ECO:0000313" key="4">
    <source>
        <dbReference type="Proteomes" id="UP000030762"/>
    </source>
</evidence>
<dbReference type="Proteomes" id="UP000030762">
    <property type="component" value="Unassembled WGS sequence"/>
</dbReference>
<dbReference type="RefSeq" id="XP_008621187.1">
    <property type="nucleotide sequence ID" value="XM_008622965.1"/>
</dbReference>
<reference evidence="3 4" key="1">
    <citation type="submission" date="2012-04" db="EMBL/GenBank/DDBJ databases">
        <title>The Genome Sequence of Saprolegnia declina VS20.</title>
        <authorList>
            <consortium name="The Broad Institute Genome Sequencing Platform"/>
            <person name="Russ C."/>
            <person name="Nusbaum C."/>
            <person name="Tyler B."/>
            <person name="van West P."/>
            <person name="Dieguez-Uribeondo J."/>
            <person name="de Bruijn I."/>
            <person name="Tripathy S."/>
            <person name="Jiang R."/>
            <person name="Young S.K."/>
            <person name="Zeng Q."/>
            <person name="Gargeya S."/>
            <person name="Fitzgerald M."/>
            <person name="Haas B."/>
            <person name="Abouelleil A."/>
            <person name="Alvarado L."/>
            <person name="Arachchi H.M."/>
            <person name="Berlin A."/>
            <person name="Chapman S.B."/>
            <person name="Goldberg J."/>
            <person name="Griggs A."/>
            <person name="Gujja S."/>
            <person name="Hansen M."/>
            <person name="Howarth C."/>
            <person name="Imamovic A."/>
            <person name="Larimer J."/>
            <person name="McCowen C."/>
            <person name="Montmayeur A."/>
            <person name="Murphy C."/>
            <person name="Neiman D."/>
            <person name="Pearson M."/>
            <person name="Priest M."/>
            <person name="Roberts A."/>
            <person name="Saif S."/>
            <person name="Shea T."/>
            <person name="Sisk P."/>
            <person name="Sykes S."/>
            <person name="Wortman J."/>
            <person name="Nusbaum C."/>
            <person name="Birren B."/>
        </authorList>
    </citation>
    <scope>NUCLEOTIDE SEQUENCE [LARGE SCALE GENOMIC DNA]</scope>
    <source>
        <strain evidence="3 4">VS20</strain>
    </source>
</reference>
<dbReference type="AlphaFoldDB" id="T0PWH7"/>
<protein>
    <submittedName>
        <fullName evidence="3">Uncharacterized protein</fullName>
    </submittedName>
</protein>
<feature type="region of interest" description="Disordered" evidence="2">
    <location>
        <begin position="160"/>
        <end position="179"/>
    </location>
</feature>
<organism evidence="3 4">
    <name type="scientific">Saprolegnia diclina (strain VS20)</name>
    <dbReference type="NCBI Taxonomy" id="1156394"/>
    <lineage>
        <taxon>Eukaryota</taxon>
        <taxon>Sar</taxon>
        <taxon>Stramenopiles</taxon>
        <taxon>Oomycota</taxon>
        <taxon>Saprolegniomycetes</taxon>
        <taxon>Saprolegniales</taxon>
        <taxon>Saprolegniaceae</taxon>
        <taxon>Saprolegnia</taxon>
    </lineage>
</organism>
<dbReference type="eggNOG" id="ENOG502SQHW">
    <property type="taxonomic scope" value="Eukaryota"/>
</dbReference>
<dbReference type="InterPro" id="IPR029488">
    <property type="entry name" value="Hmw/CFAP97"/>
</dbReference>
<dbReference type="EMBL" id="JH767282">
    <property type="protein sequence ID" value="EQC25385.1"/>
    <property type="molecule type" value="Genomic_DNA"/>
</dbReference>
<dbReference type="PANTHER" id="PTHR23035">
    <property type="entry name" value="CILIA- AND FLAGELLA-ASSOCIATED PROTEIN 97-RELATED"/>
    <property type="match status" value="1"/>
</dbReference>
<accession>T0PWH7</accession>
<feature type="compositionally biased region" description="Basic residues" evidence="2">
    <location>
        <begin position="160"/>
        <end position="173"/>
    </location>
</feature>
<evidence type="ECO:0000256" key="2">
    <source>
        <dbReference type="SAM" id="MobiDB-lite"/>
    </source>
</evidence>